<evidence type="ECO:0000256" key="2">
    <source>
        <dbReference type="ARBA" id="ARBA00022617"/>
    </source>
</evidence>
<dbReference type="InterPro" id="IPR018495">
    <property type="entry name" value="Succ_DH_cyt_bsu_CS"/>
</dbReference>
<dbReference type="AlphaFoldDB" id="A0A8H7FC66"/>
<dbReference type="GO" id="GO:0016020">
    <property type="term" value="C:membrane"/>
    <property type="evidence" value="ECO:0007669"/>
    <property type="project" value="UniProtKB-SubCell"/>
</dbReference>
<dbReference type="Proteomes" id="UP000629468">
    <property type="component" value="Unassembled WGS sequence"/>
</dbReference>
<proteinExistence type="predicted"/>
<dbReference type="Pfam" id="PF01127">
    <property type="entry name" value="Sdh_cyt"/>
    <property type="match status" value="1"/>
</dbReference>
<dbReference type="EMBL" id="JABXXO010000001">
    <property type="protein sequence ID" value="KAF7784925.1"/>
    <property type="molecule type" value="Genomic_DNA"/>
</dbReference>
<evidence type="ECO:0000256" key="4">
    <source>
        <dbReference type="ARBA" id="ARBA00022723"/>
    </source>
</evidence>
<dbReference type="PANTHER" id="PTHR10978">
    <property type="entry name" value="SUCCINATE DEHYDROGENASE CYTOCHROME B560 SUBUNIT"/>
    <property type="match status" value="1"/>
</dbReference>
<comment type="subcellular location">
    <subcellularLocation>
        <location evidence="1">Membrane</location>
        <topology evidence="1">Multi-pass membrane protein</topology>
    </subcellularLocation>
</comment>
<evidence type="ECO:0000256" key="6">
    <source>
        <dbReference type="ARBA" id="ARBA00023004"/>
    </source>
</evidence>
<dbReference type="PANTHER" id="PTHR10978:SF5">
    <property type="entry name" value="SUCCINATE DEHYDROGENASE CYTOCHROME B560 SUBUNIT, MITOCHONDRIAL"/>
    <property type="match status" value="1"/>
</dbReference>
<dbReference type="GO" id="GO:0006121">
    <property type="term" value="P:mitochondrial electron transport, succinate to ubiquinone"/>
    <property type="evidence" value="ECO:0007669"/>
    <property type="project" value="TreeGrafter"/>
</dbReference>
<evidence type="ECO:0000256" key="1">
    <source>
        <dbReference type="ARBA" id="ARBA00004141"/>
    </source>
</evidence>
<accession>A0A8H7FC66</accession>
<keyword evidence="5 8" id="KW-1133">Transmembrane helix</keyword>
<dbReference type="PROSITE" id="PS01001">
    <property type="entry name" value="SDH_CYT_2"/>
    <property type="match status" value="1"/>
</dbReference>
<name>A0A8H7FC66_AGABI</name>
<dbReference type="Gene3D" id="1.20.1300.10">
    <property type="entry name" value="Fumarate reductase/succinate dehydrogenase, transmembrane subunit"/>
    <property type="match status" value="1"/>
</dbReference>
<sequence length="178" mass="19376">MSTKVLGLGPTFRRAALNPRLALRNQVVLRNGIGRRLIQTESLSPSASEGILNKQRLSRPMSPHLTIYQPQLTSVVSIFNRFAGAGLGILLYGFGLAYLVAPTTFDSVHLLTFIHELPEVVKLGGKFILAAPFSLHFFNGLRHLAWDAGKLMSLKGVYTGGYVVLGAATASTVYLTFF</sequence>
<dbReference type="InterPro" id="IPR000701">
    <property type="entry name" value="SuccDH_FuR_B_TM-su"/>
</dbReference>
<reference evidence="9 10" key="1">
    <citation type="journal article" name="Sci. Rep.">
        <title>Telomere-to-telomere assembled and centromere annotated genomes of the two main subspecies of the button mushroom Agaricus bisporus reveal especially polymorphic chromosome ends.</title>
        <authorList>
            <person name="Sonnenberg A.S.M."/>
            <person name="Sedaghat-Telgerd N."/>
            <person name="Lavrijssen B."/>
            <person name="Ohm R.A."/>
            <person name="Hendrickx P.M."/>
            <person name="Scholtmeijer K."/>
            <person name="Baars J.J.P."/>
            <person name="van Peer A."/>
        </authorList>
    </citation>
    <scope>NUCLEOTIDE SEQUENCE [LARGE SCALE GENOMIC DNA]</scope>
    <source>
        <strain evidence="9 10">H119_p4</strain>
    </source>
</reference>
<dbReference type="SUPFAM" id="SSF81343">
    <property type="entry name" value="Fumarate reductase respiratory complex transmembrane subunits"/>
    <property type="match status" value="1"/>
</dbReference>
<feature type="transmembrane region" description="Helical" evidence="8">
    <location>
        <begin position="157"/>
        <end position="177"/>
    </location>
</feature>
<evidence type="ECO:0000256" key="5">
    <source>
        <dbReference type="ARBA" id="ARBA00022989"/>
    </source>
</evidence>
<keyword evidence="6" id="KW-0408">Iron</keyword>
<evidence type="ECO:0000256" key="8">
    <source>
        <dbReference type="SAM" id="Phobius"/>
    </source>
</evidence>
<comment type="caution">
    <text evidence="9">The sequence shown here is derived from an EMBL/GenBank/DDBJ whole genome shotgun (WGS) entry which is preliminary data.</text>
</comment>
<keyword evidence="3 8" id="KW-0812">Transmembrane</keyword>
<dbReference type="GO" id="GO:0006099">
    <property type="term" value="P:tricarboxylic acid cycle"/>
    <property type="evidence" value="ECO:0007669"/>
    <property type="project" value="InterPro"/>
</dbReference>
<evidence type="ECO:0000256" key="7">
    <source>
        <dbReference type="ARBA" id="ARBA00023136"/>
    </source>
</evidence>
<keyword evidence="2" id="KW-0349">Heme</keyword>
<dbReference type="InterPro" id="IPR014314">
    <property type="entry name" value="Succ_DH_cytb556"/>
</dbReference>
<dbReference type="GO" id="GO:0046872">
    <property type="term" value="F:metal ion binding"/>
    <property type="evidence" value="ECO:0007669"/>
    <property type="project" value="UniProtKB-KW"/>
</dbReference>
<evidence type="ECO:0000313" key="10">
    <source>
        <dbReference type="Proteomes" id="UP000629468"/>
    </source>
</evidence>
<dbReference type="NCBIfam" id="TIGR02970">
    <property type="entry name" value="succ_dehyd_cytB"/>
    <property type="match status" value="1"/>
</dbReference>
<dbReference type="GO" id="GO:0009055">
    <property type="term" value="F:electron transfer activity"/>
    <property type="evidence" value="ECO:0007669"/>
    <property type="project" value="InterPro"/>
</dbReference>
<keyword evidence="7 8" id="KW-0472">Membrane</keyword>
<dbReference type="GO" id="GO:0005739">
    <property type="term" value="C:mitochondrion"/>
    <property type="evidence" value="ECO:0007669"/>
    <property type="project" value="GOC"/>
</dbReference>
<evidence type="ECO:0000256" key="3">
    <source>
        <dbReference type="ARBA" id="ARBA00022692"/>
    </source>
</evidence>
<evidence type="ECO:0000313" key="9">
    <source>
        <dbReference type="EMBL" id="KAF7784925.1"/>
    </source>
</evidence>
<organism evidence="9 10">
    <name type="scientific">Agaricus bisporus var. burnettii</name>
    <dbReference type="NCBI Taxonomy" id="192524"/>
    <lineage>
        <taxon>Eukaryota</taxon>
        <taxon>Fungi</taxon>
        <taxon>Dikarya</taxon>
        <taxon>Basidiomycota</taxon>
        <taxon>Agaricomycotina</taxon>
        <taxon>Agaricomycetes</taxon>
        <taxon>Agaricomycetidae</taxon>
        <taxon>Agaricales</taxon>
        <taxon>Agaricineae</taxon>
        <taxon>Agaricaceae</taxon>
        <taxon>Agaricus</taxon>
    </lineage>
</organism>
<keyword evidence="4" id="KW-0479">Metal-binding</keyword>
<protein>
    <submittedName>
        <fullName evidence="9">Uncharacterized protein</fullName>
    </submittedName>
</protein>
<gene>
    <name evidence="9" type="ORF">Agabi119p4_1090</name>
</gene>
<dbReference type="CDD" id="cd03499">
    <property type="entry name" value="SQR_TypeC_SdhC"/>
    <property type="match status" value="1"/>
</dbReference>
<dbReference type="InterPro" id="IPR034804">
    <property type="entry name" value="SQR/QFR_C/D"/>
</dbReference>
<feature type="transmembrane region" description="Helical" evidence="8">
    <location>
        <begin position="82"/>
        <end position="101"/>
    </location>
</feature>